<dbReference type="InterPro" id="IPR034660">
    <property type="entry name" value="DinB/YfiT-like"/>
</dbReference>
<dbReference type="AlphaFoldDB" id="A0A1M6V4N4"/>
<dbReference type="STRING" id="1055723.SAMN05216293_1895"/>
<dbReference type="SUPFAM" id="SSF109854">
    <property type="entry name" value="DinB/YfiT-like putative metalloenzymes"/>
    <property type="match status" value="1"/>
</dbReference>
<evidence type="ECO:0000313" key="3">
    <source>
        <dbReference type="EMBL" id="SHK76448.1"/>
    </source>
</evidence>
<evidence type="ECO:0000313" key="5">
    <source>
        <dbReference type="Proteomes" id="UP000198940"/>
    </source>
</evidence>
<feature type="domain" description="DinB-like" evidence="1">
    <location>
        <begin position="26"/>
        <end position="149"/>
    </location>
</feature>
<dbReference type="EMBL" id="FOKU01000007">
    <property type="protein sequence ID" value="SFC20631.1"/>
    <property type="molecule type" value="Genomic_DNA"/>
</dbReference>
<proteinExistence type="predicted"/>
<comment type="caution">
    <text evidence="3">The sequence shown here is derived from an EMBL/GenBank/DDBJ whole genome shotgun (WGS) entry which is preliminary data.</text>
</comment>
<dbReference type="Pfam" id="PF12867">
    <property type="entry name" value="DinB_2"/>
    <property type="match status" value="1"/>
</dbReference>
<accession>A0A1M6V4N4</accession>
<name>A0A1M6V4N4_9FLAO</name>
<dbReference type="Proteomes" id="UP000198940">
    <property type="component" value="Unassembled WGS sequence"/>
</dbReference>
<reference evidence="3 4" key="1">
    <citation type="submission" date="2016-11" db="EMBL/GenBank/DDBJ databases">
        <authorList>
            <person name="Varghese N."/>
            <person name="Submissions S."/>
        </authorList>
    </citation>
    <scope>NUCLEOTIDE SEQUENCE [LARGE SCALE GENOMIC DNA]</scope>
    <source>
        <strain evidence="3 4">CGMCC 1.12174</strain>
        <strain evidence="2 5">DSM 26351</strain>
    </source>
</reference>
<organism evidence="3 4">
    <name type="scientific">Flagellimonas taeanensis</name>
    <dbReference type="NCBI Taxonomy" id="1005926"/>
    <lineage>
        <taxon>Bacteria</taxon>
        <taxon>Pseudomonadati</taxon>
        <taxon>Bacteroidota</taxon>
        <taxon>Flavobacteriia</taxon>
        <taxon>Flavobacteriales</taxon>
        <taxon>Flavobacteriaceae</taxon>
        <taxon>Flagellimonas</taxon>
    </lineage>
</organism>
<dbReference type="Gene3D" id="1.20.120.450">
    <property type="entry name" value="dinb family like domain"/>
    <property type="match status" value="1"/>
</dbReference>
<evidence type="ECO:0000313" key="4">
    <source>
        <dbReference type="Proteomes" id="UP000184031"/>
    </source>
</evidence>
<sequence length="160" mass="18863">MSRKIVENIIVQLRDIQNGKTWYDDNLENKIEPISETQAFERPIPEVHSAAELIYHIWVWRMHAIKLLRGQESKLSIESPENWKSNEALKKMGWKKLKADLRESQTELIAFLSDKNDDYLENNTYKPNHALKYLVEGIIHHDLYHLGQIGITIKLLDMDR</sequence>
<keyword evidence="5" id="KW-1185">Reference proteome</keyword>
<dbReference type="Proteomes" id="UP000184031">
    <property type="component" value="Unassembled WGS sequence"/>
</dbReference>
<evidence type="ECO:0000313" key="2">
    <source>
        <dbReference type="EMBL" id="SFC20631.1"/>
    </source>
</evidence>
<dbReference type="InterPro" id="IPR024775">
    <property type="entry name" value="DinB-like"/>
</dbReference>
<protein>
    <submittedName>
        <fullName evidence="3">DinB superfamily protein</fullName>
    </submittedName>
</protein>
<dbReference type="OrthoDB" id="9814103at2"/>
<dbReference type="RefSeq" id="WP_072879160.1">
    <property type="nucleotide sequence ID" value="NZ_FOKU01000007.1"/>
</dbReference>
<gene>
    <name evidence="2" type="ORF">SAMN04487891_107111</name>
    <name evidence="3" type="ORF">SAMN05216293_1895</name>
</gene>
<dbReference type="EMBL" id="FRAT01000004">
    <property type="protein sequence ID" value="SHK76448.1"/>
    <property type="molecule type" value="Genomic_DNA"/>
</dbReference>
<evidence type="ECO:0000259" key="1">
    <source>
        <dbReference type="Pfam" id="PF12867"/>
    </source>
</evidence>